<proteinExistence type="predicted"/>
<organism evidence="3 4">
    <name type="scientific">Orchesella dallaii</name>
    <dbReference type="NCBI Taxonomy" id="48710"/>
    <lineage>
        <taxon>Eukaryota</taxon>
        <taxon>Metazoa</taxon>
        <taxon>Ecdysozoa</taxon>
        <taxon>Arthropoda</taxon>
        <taxon>Hexapoda</taxon>
        <taxon>Collembola</taxon>
        <taxon>Entomobryomorpha</taxon>
        <taxon>Entomobryoidea</taxon>
        <taxon>Orchesellidae</taxon>
        <taxon>Orchesellinae</taxon>
        <taxon>Orchesella</taxon>
    </lineage>
</organism>
<accession>A0ABP1S1T8</accession>
<keyword evidence="4" id="KW-1185">Reference proteome</keyword>
<reference evidence="3 4" key="1">
    <citation type="submission" date="2024-08" db="EMBL/GenBank/DDBJ databases">
        <authorList>
            <person name="Cucini C."/>
            <person name="Frati F."/>
        </authorList>
    </citation>
    <scope>NUCLEOTIDE SEQUENCE [LARGE SCALE GENOMIC DNA]</scope>
</reference>
<feature type="signal peptide" evidence="2">
    <location>
        <begin position="1"/>
        <end position="16"/>
    </location>
</feature>
<sequence>MKVLFIALAICAIAFANTAEKDKAAEKPVDKAAENKTVTADKPADKDKHTRDARYLLLDNGGLYDRRSDYVVPNVVVSRSRNYVVESPSRNILYY</sequence>
<feature type="chain" id="PRO_5047360258" evidence="2">
    <location>
        <begin position="17"/>
        <end position="95"/>
    </location>
</feature>
<protein>
    <submittedName>
        <fullName evidence="3">Uncharacterized protein</fullName>
    </submittedName>
</protein>
<comment type="caution">
    <text evidence="3">The sequence shown here is derived from an EMBL/GenBank/DDBJ whole genome shotgun (WGS) entry which is preliminary data.</text>
</comment>
<evidence type="ECO:0000256" key="1">
    <source>
        <dbReference type="SAM" id="MobiDB-lite"/>
    </source>
</evidence>
<evidence type="ECO:0000313" key="3">
    <source>
        <dbReference type="EMBL" id="CAL8141145.1"/>
    </source>
</evidence>
<gene>
    <name evidence="3" type="ORF">ODALV1_LOCUS28591</name>
</gene>
<dbReference type="Proteomes" id="UP001642540">
    <property type="component" value="Unassembled WGS sequence"/>
</dbReference>
<evidence type="ECO:0000313" key="4">
    <source>
        <dbReference type="Proteomes" id="UP001642540"/>
    </source>
</evidence>
<name>A0ABP1S1T8_9HEXA</name>
<keyword evidence="2" id="KW-0732">Signal</keyword>
<dbReference type="EMBL" id="CAXLJM020000146">
    <property type="protein sequence ID" value="CAL8141145.1"/>
    <property type="molecule type" value="Genomic_DNA"/>
</dbReference>
<feature type="compositionally biased region" description="Basic and acidic residues" evidence="1">
    <location>
        <begin position="21"/>
        <end position="34"/>
    </location>
</feature>
<feature type="region of interest" description="Disordered" evidence="1">
    <location>
        <begin position="21"/>
        <end position="47"/>
    </location>
</feature>
<evidence type="ECO:0000256" key="2">
    <source>
        <dbReference type="SAM" id="SignalP"/>
    </source>
</evidence>